<reference evidence="1" key="1">
    <citation type="submission" date="2021-12" db="EMBL/GenBank/DDBJ databases">
        <authorList>
            <person name="Zaccaron A."/>
            <person name="Stergiopoulos I."/>
        </authorList>
    </citation>
    <scope>NUCLEOTIDE SEQUENCE</scope>
    <source>
        <strain evidence="1">Race5_Kim</strain>
    </source>
</reference>
<gene>
    <name evidence="1" type="ORF">CLAFUR5_08277</name>
</gene>
<organism evidence="1 2">
    <name type="scientific">Passalora fulva</name>
    <name type="common">Tomato leaf mold</name>
    <name type="synonym">Cladosporium fulvum</name>
    <dbReference type="NCBI Taxonomy" id="5499"/>
    <lineage>
        <taxon>Eukaryota</taxon>
        <taxon>Fungi</taxon>
        <taxon>Dikarya</taxon>
        <taxon>Ascomycota</taxon>
        <taxon>Pezizomycotina</taxon>
        <taxon>Dothideomycetes</taxon>
        <taxon>Dothideomycetidae</taxon>
        <taxon>Mycosphaerellales</taxon>
        <taxon>Mycosphaerellaceae</taxon>
        <taxon>Fulvia</taxon>
    </lineage>
</organism>
<evidence type="ECO:0000313" key="2">
    <source>
        <dbReference type="Proteomes" id="UP000756132"/>
    </source>
</evidence>
<dbReference type="AlphaFoldDB" id="A0A9Q8LCN9"/>
<dbReference type="EMBL" id="CP090165">
    <property type="protein sequence ID" value="UJO14967.1"/>
    <property type="molecule type" value="Genomic_DNA"/>
</dbReference>
<dbReference type="KEGG" id="ffu:CLAFUR5_08277"/>
<reference evidence="1" key="2">
    <citation type="journal article" date="2022" name="Microb. Genom.">
        <title>A chromosome-scale genome assembly of the tomato pathogen Cladosporium fulvum reveals a compartmentalized genome architecture and the presence of a dispensable chromosome.</title>
        <authorList>
            <person name="Zaccaron A.Z."/>
            <person name="Chen L.H."/>
            <person name="Samaras A."/>
            <person name="Stergiopoulos I."/>
        </authorList>
    </citation>
    <scope>NUCLEOTIDE SEQUENCE</scope>
    <source>
        <strain evidence="1">Race5_Kim</strain>
    </source>
</reference>
<protein>
    <submittedName>
        <fullName evidence="1">Uncharacterized protein</fullName>
    </submittedName>
</protein>
<keyword evidence="2" id="KW-1185">Reference proteome</keyword>
<accession>A0A9Q8LCN9</accession>
<sequence length="58" mass="6511">MSEQQVLIALRYEGNACRLSPRLYFIYRERGNGLESIGMKATIFPASDGGMEAVVSWQ</sequence>
<dbReference type="RefSeq" id="XP_047759333.1">
    <property type="nucleotide sequence ID" value="XM_047907425.1"/>
</dbReference>
<evidence type="ECO:0000313" key="1">
    <source>
        <dbReference type="EMBL" id="UJO14967.1"/>
    </source>
</evidence>
<name>A0A9Q8LCN9_PASFU</name>
<dbReference type="GeneID" id="71988155"/>
<proteinExistence type="predicted"/>
<dbReference type="Proteomes" id="UP000756132">
    <property type="component" value="Chromosome 3"/>
</dbReference>